<accession>A0ABU6YVV1</accession>
<dbReference type="EMBL" id="JASCZI010244149">
    <property type="protein sequence ID" value="MED6213936.1"/>
    <property type="molecule type" value="Genomic_DNA"/>
</dbReference>
<sequence>MIAQFNQQRKEFVLVNNHWAKFQVRTDSKMDYTGLQQTNPHLSQINPTDIPQFYKNNLEKGRGQFDGALRPWPVEGSSSRGKDVGMMIVVKRKVGKLGKKEALLKIK</sequence>
<organism evidence="1 2">
    <name type="scientific">Stylosanthes scabra</name>
    <dbReference type="NCBI Taxonomy" id="79078"/>
    <lineage>
        <taxon>Eukaryota</taxon>
        <taxon>Viridiplantae</taxon>
        <taxon>Streptophyta</taxon>
        <taxon>Embryophyta</taxon>
        <taxon>Tracheophyta</taxon>
        <taxon>Spermatophyta</taxon>
        <taxon>Magnoliopsida</taxon>
        <taxon>eudicotyledons</taxon>
        <taxon>Gunneridae</taxon>
        <taxon>Pentapetalae</taxon>
        <taxon>rosids</taxon>
        <taxon>fabids</taxon>
        <taxon>Fabales</taxon>
        <taxon>Fabaceae</taxon>
        <taxon>Papilionoideae</taxon>
        <taxon>50 kb inversion clade</taxon>
        <taxon>dalbergioids sensu lato</taxon>
        <taxon>Dalbergieae</taxon>
        <taxon>Pterocarpus clade</taxon>
        <taxon>Stylosanthes</taxon>
    </lineage>
</organism>
<evidence type="ECO:0000313" key="2">
    <source>
        <dbReference type="Proteomes" id="UP001341840"/>
    </source>
</evidence>
<dbReference type="Proteomes" id="UP001341840">
    <property type="component" value="Unassembled WGS sequence"/>
</dbReference>
<keyword evidence="2" id="KW-1185">Reference proteome</keyword>
<protein>
    <submittedName>
        <fullName evidence="1">Uncharacterized protein</fullName>
    </submittedName>
</protein>
<proteinExistence type="predicted"/>
<evidence type="ECO:0000313" key="1">
    <source>
        <dbReference type="EMBL" id="MED6213936.1"/>
    </source>
</evidence>
<name>A0ABU6YVV1_9FABA</name>
<reference evidence="1 2" key="1">
    <citation type="journal article" date="2023" name="Plants (Basel)">
        <title>Bridging the Gap: Combining Genomics and Transcriptomics Approaches to Understand Stylosanthes scabra, an Orphan Legume from the Brazilian Caatinga.</title>
        <authorList>
            <person name="Ferreira-Neto J.R.C."/>
            <person name="da Silva M.D."/>
            <person name="Binneck E."/>
            <person name="de Melo N.F."/>
            <person name="da Silva R.H."/>
            <person name="de Melo A.L.T.M."/>
            <person name="Pandolfi V."/>
            <person name="Bustamante F.O."/>
            <person name="Brasileiro-Vidal A.C."/>
            <person name="Benko-Iseppon A.M."/>
        </authorList>
    </citation>
    <scope>NUCLEOTIDE SEQUENCE [LARGE SCALE GENOMIC DNA]</scope>
    <source>
        <tissue evidence="1">Leaves</tissue>
    </source>
</reference>
<feature type="non-terminal residue" evidence="1">
    <location>
        <position position="107"/>
    </location>
</feature>
<comment type="caution">
    <text evidence="1">The sequence shown here is derived from an EMBL/GenBank/DDBJ whole genome shotgun (WGS) entry which is preliminary data.</text>
</comment>
<gene>
    <name evidence="1" type="ORF">PIB30_098262</name>
</gene>